<dbReference type="Pfam" id="PF16656">
    <property type="entry name" value="Pur_ac_phosph_N"/>
    <property type="match status" value="1"/>
</dbReference>
<evidence type="ECO:0000256" key="2">
    <source>
        <dbReference type="ARBA" id="ARBA00022801"/>
    </source>
</evidence>
<comment type="caution">
    <text evidence="8">The sequence shown here is derived from an EMBL/GenBank/DDBJ whole genome shotgun (WGS) entry which is preliminary data.</text>
</comment>
<keyword evidence="1 4" id="KW-0732">Signal</keyword>
<proteinExistence type="inferred from homology"/>
<keyword evidence="3" id="KW-0325">Glycoprotein</keyword>
<dbReference type="SUPFAM" id="SSF49363">
    <property type="entry name" value="Purple acid phosphatase, N-terminal domain"/>
    <property type="match status" value="1"/>
</dbReference>
<dbReference type="OrthoDB" id="45007at2759"/>
<evidence type="ECO:0000313" key="9">
    <source>
        <dbReference type="Proteomes" id="UP000284375"/>
    </source>
</evidence>
<accession>A0A423VIG1</accession>
<dbReference type="EMBL" id="LJZO01000048">
    <property type="protein sequence ID" value="ROV90720.1"/>
    <property type="molecule type" value="Genomic_DNA"/>
</dbReference>
<dbReference type="EC" id="3.1.3.2" evidence="4"/>
<name>A0A423VIG1_CYTCH</name>
<evidence type="ECO:0000259" key="6">
    <source>
        <dbReference type="Pfam" id="PF14008"/>
    </source>
</evidence>
<dbReference type="GO" id="GO:0046872">
    <property type="term" value="F:metal ion binding"/>
    <property type="evidence" value="ECO:0007669"/>
    <property type="project" value="InterPro"/>
</dbReference>
<dbReference type="Gene3D" id="2.60.40.380">
    <property type="entry name" value="Purple acid phosphatase-like, N-terminal"/>
    <property type="match status" value="1"/>
</dbReference>
<dbReference type="Proteomes" id="UP000284375">
    <property type="component" value="Unassembled WGS sequence"/>
</dbReference>
<feature type="domain" description="Purple acid phosphatase N-terminal" evidence="7">
    <location>
        <begin position="78"/>
        <end position="170"/>
    </location>
</feature>
<dbReference type="PANTHER" id="PTHR22953">
    <property type="entry name" value="ACID PHOSPHATASE RELATED"/>
    <property type="match status" value="1"/>
</dbReference>
<feature type="domain" description="Calcineurin-like phosphoesterase" evidence="5">
    <location>
        <begin position="273"/>
        <end position="505"/>
    </location>
</feature>
<sequence>MRTTAAALLGAICVWAAPTPDVDTMYPYTGPTIPIGDWVDPTVNGNGKGYARLVEPPAVKPAYGNATNNVNVISLSYIPSGVNIHFQTPFGLNDLPTVFWGLHAKNLTCMTKGQTKTFDRTPPCSLASATQCSQFFHDVQIEELKADTTYYYQIAASNGTTQSDVLSFKTPPESGDKKSFTVAVLNDMGYTNANGTYTYLLQAAANEEVAFAWHGGDMSYADDWYDGVLPCEDDWPVCYNGTSTELPPGDYPEGYNAPLPEGENPNQGGPLGGDMSVIYESNWDLWQQWTNNITKKIPYMVLPGNHDVTCGEYDGPGNVLTAYLTDGIANGTAAAQNLTYYSCPPSQRNFTAFQHRFRMPGKETGGVGNFWYSFDYGLAHFIALDAETDFANSPSWPFAHDIAEGSNPNETHPTISETFITDSGPFGEIEDNRIDDNKAYEQYKFLVKDLQSINRTKTPWVIAMSHRPMYSTQKSTYQANIRAAWEDVMLKSGVDLYLAGHIHWYERLFPLGANGTIDTASIVDNSTFYTNPGKSMTHIINGMAGNVESHTTLDEGETQAAITAVLDDHHYGFSKLTVESETELKWQFIMGHDGSVGDELTLKKKP</sequence>
<dbReference type="InterPro" id="IPR008963">
    <property type="entry name" value="Purple_acid_Pase-like_N"/>
</dbReference>
<keyword evidence="9" id="KW-1185">Reference proteome</keyword>
<comment type="similarity">
    <text evidence="4">Belongs to the metallophosphoesterase superfamily. Purple acid phosphatase family.</text>
</comment>
<feature type="chain" id="PRO_5018808716" description="Purple acid phosphatase" evidence="4">
    <location>
        <begin position="17"/>
        <end position="606"/>
    </location>
</feature>
<dbReference type="AlphaFoldDB" id="A0A423VIG1"/>
<comment type="catalytic activity">
    <reaction evidence="4">
        <text>a phosphate monoester + H2O = an alcohol + phosphate</text>
        <dbReference type="Rhea" id="RHEA:15017"/>
        <dbReference type="ChEBI" id="CHEBI:15377"/>
        <dbReference type="ChEBI" id="CHEBI:30879"/>
        <dbReference type="ChEBI" id="CHEBI:43474"/>
        <dbReference type="ChEBI" id="CHEBI:67140"/>
        <dbReference type="EC" id="3.1.3.2"/>
    </reaction>
</comment>
<keyword evidence="2 4" id="KW-0378">Hydrolase</keyword>
<reference evidence="8 9" key="1">
    <citation type="submission" date="2015-09" db="EMBL/GenBank/DDBJ databases">
        <title>Host preference determinants of Valsa canker pathogens revealed by comparative genomics.</title>
        <authorList>
            <person name="Yin Z."/>
            <person name="Huang L."/>
        </authorList>
    </citation>
    <scope>NUCLEOTIDE SEQUENCE [LARGE SCALE GENOMIC DNA]</scope>
    <source>
        <strain evidence="8 9">YSFL</strain>
    </source>
</reference>
<dbReference type="InterPro" id="IPR004843">
    <property type="entry name" value="Calcineurin-like_PHP"/>
</dbReference>
<dbReference type="Pfam" id="PF14008">
    <property type="entry name" value="Metallophos_C"/>
    <property type="match status" value="1"/>
</dbReference>
<dbReference type="GO" id="GO:0003993">
    <property type="term" value="F:acid phosphatase activity"/>
    <property type="evidence" value="ECO:0007669"/>
    <property type="project" value="UniProtKB-EC"/>
</dbReference>
<dbReference type="InterPro" id="IPR025733">
    <property type="entry name" value="PAPs_C"/>
</dbReference>
<evidence type="ECO:0000313" key="8">
    <source>
        <dbReference type="EMBL" id="ROV90720.1"/>
    </source>
</evidence>
<evidence type="ECO:0000256" key="1">
    <source>
        <dbReference type="ARBA" id="ARBA00022729"/>
    </source>
</evidence>
<dbReference type="InterPro" id="IPR014390">
    <property type="entry name" value="Acid_Pase_Asper"/>
</dbReference>
<evidence type="ECO:0000259" key="5">
    <source>
        <dbReference type="Pfam" id="PF00149"/>
    </source>
</evidence>
<evidence type="ECO:0000259" key="7">
    <source>
        <dbReference type="Pfam" id="PF16656"/>
    </source>
</evidence>
<dbReference type="InterPro" id="IPR039331">
    <property type="entry name" value="PAPs-like"/>
</dbReference>
<feature type="domain" description="Purple acid phosphatase C-terminal" evidence="6">
    <location>
        <begin position="536"/>
        <end position="599"/>
    </location>
</feature>
<dbReference type="Gene3D" id="3.60.21.10">
    <property type="match status" value="1"/>
</dbReference>
<evidence type="ECO:0000256" key="4">
    <source>
        <dbReference type="RuleBase" id="RU361203"/>
    </source>
</evidence>
<dbReference type="STRING" id="252740.A0A423VIG1"/>
<dbReference type="CDD" id="cd00839">
    <property type="entry name" value="MPP_PAPs"/>
    <property type="match status" value="1"/>
</dbReference>
<dbReference type="Pfam" id="PF00149">
    <property type="entry name" value="Metallophos"/>
    <property type="match status" value="1"/>
</dbReference>
<protein>
    <recommendedName>
        <fullName evidence="4">Purple acid phosphatase</fullName>
        <ecNumber evidence="4">3.1.3.2</ecNumber>
    </recommendedName>
</protein>
<dbReference type="PANTHER" id="PTHR22953:SF153">
    <property type="entry name" value="PURPLE ACID PHOSPHATASE"/>
    <property type="match status" value="1"/>
</dbReference>
<dbReference type="InterPro" id="IPR041792">
    <property type="entry name" value="MPP_PAP"/>
</dbReference>
<dbReference type="SUPFAM" id="SSF56300">
    <property type="entry name" value="Metallo-dependent phosphatases"/>
    <property type="match status" value="1"/>
</dbReference>
<dbReference type="InterPro" id="IPR015914">
    <property type="entry name" value="PAPs_N"/>
</dbReference>
<gene>
    <name evidence="8" type="ORF">VSDG_08275</name>
</gene>
<evidence type="ECO:0000256" key="3">
    <source>
        <dbReference type="ARBA" id="ARBA00023180"/>
    </source>
</evidence>
<feature type="signal peptide" evidence="4">
    <location>
        <begin position="1"/>
        <end position="16"/>
    </location>
</feature>
<dbReference type="PIRSF" id="PIRSF000900">
    <property type="entry name" value="Acid_Ptase_Asper"/>
    <property type="match status" value="1"/>
</dbReference>
<dbReference type="InterPro" id="IPR029052">
    <property type="entry name" value="Metallo-depent_PP-like"/>
</dbReference>
<organism evidence="8 9">
    <name type="scientific">Cytospora chrysosperma</name>
    <name type="common">Cytospora canker fungus</name>
    <name type="synonym">Sphaeria chrysosperma</name>
    <dbReference type="NCBI Taxonomy" id="252740"/>
    <lineage>
        <taxon>Eukaryota</taxon>
        <taxon>Fungi</taxon>
        <taxon>Dikarya</taxon>
        <taxon>Ascomycota</taxon>
        <taxon>Pezizomycotina</taxon>
        <taxon>Sordariomycetes</taxon>
        <taxon>Sordariomycetidae</taxon>
        <taxon>Diaporthales</taxon>
        <taxon>Cytosporaceae</taxon>
        <taxon>Cytospora</taxon>
    </lineage>
</organism>